<keyword evidence="4" id="KW-0206">Cytoskeleton</keyword>
<reference evidence="8 9" key="1">
    <citation type="submission" date="2015-09" db="EMBL/GenBank/DDBJ databases">
        <title>Atta colombica WGS genome.</title>
        <authorList>
            <person name="Nygaard S."/>
            <person name="Hu H."/>
            <person name="Boomsma J."/>
            <person name="Zhang G."/>
        </authorList>
    </citation>
    <scope>NUCLEOTIDE SEQUENCE [LARGE SCALE GENOMIC DNA]</scope>
    <source>
        <strain evidence="8">Treedump-2</strain>
        <tissue evidence="8">Whole body</tissue>
    </source>
</reference>
<dbReference type="GO" id="GO:1905515">
    <property type="term" value="P:non-motile cilium assembly"/>
    <property type="evidence" value="ECO:0007669"/>
    <property type="project" value="TreeGrafter"/>
</dbReference>
<accession>A0A195BV93</accession>
<evidence type="ECO:0000259" key="6">
    <source>
        <dbReference type="Pfam" id="PF19037"/>
    </source>
</evidence>
<feature type="domain" description="FUZ/MON1/HPS1 second Longin" evidence="6">
    <location>
        <begin position="195"/>
        <end position="288"/>
    </location>
</feature>
<dbReference type="InterPro" id="IPR026069">
    <property type="entry name" value="Fuzzy"/>
</dbReference>
<dbReference type="Pfam" id="PF19036">
    <property type="entry name" value="Fuz_longin_1"/>
    <property type="match status" value="1"/>
</dbReference>
<evidence type="ECO:0000256" key="3">
    <source>
        <dbReference type="ARBA" id="ARBA00022490"/>
    </source>
</evidence>
<dbReference type="InterPro" id="IPR043970">
    <property type="entry name" value="FUZ/MON1/HPS1_longin_3"/>
</dbReference>
<evidence type="ECO:0000256" key="1">
    <source>
        <dbReference type="ARBA" id="ARBA00004245"/>
    </source>
</evidence>
<comment type="subcellular location">
    <subcellularLocation>
        <location evidence="1">Cytoplasm</location>
        <location evidence="1">Cytoskeleton</location>
    </subcellularLocation>
</comment>
<gene>
    <name evidence="8" type="ORF">ALC53_01456</name>
</gene>
<evidence type="ECO:0000259" key="5">
    <source>
        <dbReference type="Pfam" id="PF19036"/>
    </source>
</evidence>
<dbReference type="Pfam" id="PF19038">
    <property type="entry name" value="Fuz_longin_3"/>
    <property type="match status" value="1"/>
</dbReference>
<evidence type="ECO:0000256" key="2">
    <source>
        <dbReference type="ARBA" id="ARBA00008550"/>
    </source>
</evidence>
<dbReference type="Pfam" id="PF19037">
    <property type="entry name" value="Fuz_longin_2"/>
    <property type="match status" value="1"/>
</dbReference>
<dbReference type="EMBL" id="KQ976407">
    <property type="protein sequence ID" value="KYM91388.1"/>
    <property type="molecule type" value="Genomic_DNA"/>
</dbReference>
<evidence type="ECO:0000313" key="8">
    <source>
        <dbReference type="EMBL" id="KYM91388.1"/>
    </source>
</evidence>
<dbReference type="GO" id="GO:0005856">
    <property type="term" value="C:cytoskeleton"/>
    <property type="evidence" value="ECO:0007669"/>
    <property type="project" value="UniProtKB-SubCell"/>
</dbReference>
<protein>
    <submittedName>
        <fullName evidence="8">Protein fuzzy like protein</fullName>
    </submittedName>
</protein>
<evidence type="ECO:0000256" key="4">
    <source>
        <dbReference type="ARBA" id="ARBA00023212"/>
    </source>
</evidence>
<keyword evidence="9" id="KW-1185">Reference proteome</keyword>
<keyword evidence="3" id="KW-0963">Cytoplasm</keyword>
<dbReference type="InterPro" id="IPR043971">
    <property type="entry name" value="FUZ/MON1/HPS1_longin_2"/>
</dbReference>
<feature type="domain" description="FUZ/MON1/HPS1 third Longin" evidence="7">
    <location>
        <begin position="316"/>
        <end position="433"/>
    </location>
</feature>
<proteinExistence type="inferred from homology"/>
<evidence type="ECO:0000259" key="7">
    <source>
        <dbReference type="Pfam" id="PF19038"/>
    </source>
</evidence>
<name>A0A195BV93_9HYME</name>
<dbReference type="InterPro" id="IPR043972">
    <property type="entry name" value="FUZ/MON1/HPS1_longin_1"/>
</dbReference>
<organism evidence="8 9">
    <name type="scientific">Atta colombica</name>
    <dbReference type="NCBI Taxonomy" id="520822"/>
    <lineage>
        <taxon>Eukaryota</taxon>
        <taxon>Metazoa</taxon>
        <taxon>Ecdysozoa</taxon>
        <taxon>Arthropoda</taxon>
        <taxon>Hexapoda</taxon>
        <taxon>Insecta</taxon>
        <taxon>Pterygota</taxon>
        <taxon>Neoptera</taxon>
        <taxon>Endopterygota</taxon>
        <taxon>Hymenoptera</taxon>
        <taxon>Apocrita</taxon>
        <taxon>Aculeata</taxon>
        <taxon>Formicoidea</taxon>
        <taxon>Formicidae</taxon>
        <taxon>Myrmicinae</taxon>
        <taxon>Atta</taxon>
    </lineage>
</organism>
<comment type="similarity">
    <text evidence="2">Belongs to the fuzzy family.</text>
</comment>
<dbReference type="PANTHER" id="PTHR13559:SF1">
    <property type="entry name" value="PROTEIN FUZZY HOMOLOG"/>
    <property type="match status" value="1"/>
</dbReference>
<evidence type="ECO:0000313" key="9">
    <source>
        <dbReference type="Proteomes" id="UP000078540"/>
    </source>
</evidence>
<dbReference type="PANTHER" id="PTHR13559">
    <property type="entry name" value="INTRACELLULAR TRAFFIC PROTEIN-RELATED"/>
    <property type="match status" value="1"/>
</dbReference>
<feature type="domain" description="FUZ/MON1/HPS1 first Longin" evidence="5">
    <location>
        <begin position="52"/>
        <end position="152"/>
    </location>
</feature>
<dbReference type="GO" id="GO:0016192">
    <property type="term" value="P:vesicle-mediated transport"/>
    <property type="evidence" value="ECO:0007669"/>
    <property type="project" value="InterPro"/>
</dbReference>
<dbReference type="AlphaFoldDB" id="A0A195BV93"/>
<dbReference type="STRING" id="520822.A0A195BV93"/>
<dbReference type="Proteomes" id="UP000078540">
    <property type="component" value="Unassembled WGS sequence"/>
</dbReference>
<sequence>MINKWSQQRGHNGIFVFDGKTCGGQRSEMPDILDQKVDSYHRQERFAFDNNLQMTFSKIASLNGVHMFLKSQDITLLSTDLPDVTVAWKEFERCIILIAIASGVTKYVLDKFLDATFGAMILFTGIDEIKNTKNIERLKKDMRLCSPIIDKLMDCLDIGDKISTKTDMINMTECIISLENHLLQTCLEGFMECLDSMYGCVLVHGCVAAATEGWWSLDPVERKLLTIAIASESICTTRDIPVFLPRKSSNVAFRLVSVTLINHVEVLALCGPNPELTEIERYAMQCWKSNMDALCTVEQCYPRNLPMSVSLDSETLGFLLANYKIEKFVLGKNSQCAKNRVTGSHRLDILRTFYHQAVETFALSIEHEESNDAKLTTSTWKFIGAKETYLCSEYHKCHAVKHSDNILCVLYTSVVPTHTMRLISQKIVKMIFSDKQTYW</sequence>